<keyword evidence="1 2" id="KW-0597">Phosphoprotein</keyword>
<dbReference type="RefSeq" id="WP_379723981.1">
    <property type="nucleotide sequence ID" value="NZ_JBHRYJ010000001.1"/>
</dbReference>
<sequence>MTAAATILIIDDNADLGMVLRAHLQGAGYRPLVVDGARAGLALIEAGEIDLVITDILMPEVDGIELVRSVKRRWPDLPVIAMSGGGQIAARDLLDMIGQLGADHVLQKPVRRSDLLAAVEAQLLKRRPA</sequence>
<comment type="caution">
    <text evidence="4">The sequence shown here is derived from an EMBL/GenBank/DDBJ whole genome shotgun (WGS) entry which is preliminary data.</text>
</comment>
<dbReference type="CDD" id="cd00156">
    <property type="entry name" value="REC"/>
    <property type="match status" value="1"/>
</dbReference>
<dbReference type="SMART" id="SM00448">
    <property type="entry name" value="REC"/>
    <property type="match status" value="1"/>
</dbReference>
<dbReference type="InterPro" id="IPR001789">
    <property type="entry name" value="Sig_transdc_resp-reg_receiver"/>
</dbReference>
<dbReference type="PANTHER" id="PTHR44591">
    <property type="entry name" value="STRESS RESPONSE REGULATOR PROTEIN 1"/>
    <property type="match status" value="1"/>
</dbReference>
<dbReference type="SUPFAM" id="SSF52172">
    <property type="entry name" value="CheY-like"/>
    <property type="match status" value="1"/>
</dbReference>
<evidence type="ECO:0000259" key="3">
    <source>
        <dbReference type="PROSITE" id="PS50110"/>
    </source>
</evidence>
<evidence type="ECO:0000313" key="5">
    <source>
        <dbReference type="Proteomes" id="UP001595711"/>
    </source>
</evidence>
<proteinExistence type="predicted"/>
<dbReference type="EMBL" id="JBHRYJ010000001">
    <property type="protein sequence ID" value="MFC3675426.1"/>
    <property type="molecule type" value="Genomic_DNA"/>
</dbReference>
<evidence type="ECO:0000256" key="1">
    <source>
        <dbReference type="ARBA" id="ARBA00022553"/>
    </source>
</evidence>
<dbReference type="PROSITE" id="PS50110">
    <property type="entry name" value="RESPONSE_REGULATORY"/>
    <property type="match status" value="1"/>
</dbReference>
<feature type="modified residue" description="4-aspartylphosphate" evidence="2">
    <location>
        <position position="55"/>
    </location>
</feature>
<evidence type="ECO:0000313" key="4">
    <source>
        <dbReference type="EMBL" id="MFC3675426.1"/>
    </source>
</evidence>
<dbReference type="InterPro" id="IPR011006">
    <property type="entry name" value="CheY-like_superfamily"/>
</dbReference>
<keyword evidence="5" id="KW-1185">Reference proteome</keyword>
<dbReference type="Gene3D" id="3.40.50.2300">
    <property type="match status" value="1"/>
</dbReference>
<reference evidence="5" key="1">
    <citation type="journal article" date="2019" name="Int. J. Syst. Evol. Microbiol.">
        <title>The Global Catalogue of Microorganisms (GCM) 10K type strain sequencing project: providing services to taxonomists for standard genome sequencing and annotation.</title>
        <authorList>
            <consortium name="The Broad Institute Genomics Platform"/>
            <consortium name="The Broad Institute Genome Sequencing Center for Infectious Disease"/>
            <person name="Wu L."/>
            <person name="Ma J."/>
        </authorList>
    </citation>
    <scope>NUCLEOTIDE SEQUENCE [LARGE SCALE GENOMIC DNA]</scope>
    <source>
        <strain evidence="5">KCTC 42182</strain>
    </source>
</reference>
<organism evidence="4 5">
    <name type="scientific">Ferrovibrio xuzhouensis</name>
    <dbReference type="NCBI Taxonomy" id="1576914"/>
    <lineage>
        <taxon>Bacteria</taxon>
        <taxon>Pseudomonadati</taxon>
        <taxon>Pseudomonadota</taxon>
        <taxon>Alphaproteobacteria</taxon>
        <taxon>Rhodospirillales</taxon>
        <taxon>Rhodospirillaceae</taxon>
        <taxon>Ferrovibrio</taxon>
    </lineage>
</organism>
<dbReference type="Pfam" id="PF00072">
    <property type="entry name" value="Response_reg"/>
    <property type="match status" value="1"/>
</dbReference>
<feature type="domain" description="Response regulatory" evidence="3">
    <location>
        <begin position="6"/>
        <end position="123"/>
    </location>
</feature>
<dbReference type="InterPro" id="IPR050595">
    <property type="entry name" value="Bact_response_regulator"/>
</dbReference>
<protein>
    <submittedName>
        <fullName evidence="4">Response regulator</fullName>
    </submittedName>
</protein>
<evidence type="ECO:0000256" key="2">
    <source>
        <dbReference type="PROSITE-ProRule" id="PRU00169"/>
    </source>
</evidence>
<accession>A0ABV7VF41</accession>
<name>A0ABV7VF41_9PROT</name>
<dbReference type="PANTHER" id="PTHR44591:SF23">
    <property type="entry name" value="CHEY SUBFAMILY"/>
    <property type="match status" value="1"/>
</dbReference>
<gene>
    <name evidence="4" type="ORF">ACFOOQ_07720</name>
</gene>
<dbReference type="Proteomes" id="UP001595711">
    <property type="component" value="Unassembled WGS sequence"/>
</dbReference>